<proteinExistence type="predicted"/>
<dbReference type="Proteomes" id="UP000663853">
    <property type="component" value="Unassembled WGS sequence"/>
</dbReference>
<accession>A0A8H3A8H1</accession>
<protein>
    <submittedName>
        <fullName evidence="1">Uncharacterized protein</fullName>
    </submittedName>
</protein>
<reference evidence="1" key="1">
    <citation type="submission" date="2021-01" db="EMBL/GenBank/DDBJ databases">
        <authorList>
            <person name="Kaushik A."/>
        </authorList>
    </citation>
    <scope>NUCLEOTIDE SEQUENCE</scope>
    <source>
        <strain evidence="1">AG6-10EEA</strain>
    </source>
</reference>
<name>A0A8H3A8H1_9AGAM</name>
<dbReference type="EMBL" id="CAJMXA010000089">
    <property type="protein sequence ID" value="CAE6415387.1"/>
    <property type="molecule type" value="Genomic_DNA"/>
</dbReference>
<evidence type="ECO:0000313" key="2">
    <source>
        <dbReference type="Proteomes" id="UP000663853"/>
    </source>
</evidence>
<gene>
    <name evidence="1" type="ORF">RDB_LOCUS5520</name>
</gene>
<comment type="caution">
    <text evidence="1">The sequence shown here is derived from an EMBL/GenBank/DDBJ whole genome shotgun (WGS) entry which is preliminary data.</text>
</comment>
<sequence length="87" mass="10127">MSPRRRRDEPTGWCRLEDVKPSATLLTRRELKLWPHDHFGDRFGYSGDETDSEVEALIEALEKGRLYRPALVRLYLPFGTTIGSHTR</sequence>
<dbReference type="AlphaFoldDB" id="A0A8H3A8H1"/>
<organism evidence="1 2">
    <name type="scientific">Rhizoctonia solani</name>
    <dbReference type="NCBI Taxonomy" id="456999"/>
    <lineage>
        <taxon>Eukaryota</taxon>
        <taxon>Fungi</taxon>
        <taxon>Dikarya</taxon>
        <taxon>Basidiomycota</taxon>
        <taxon>Agaricomycotina</taxon>
        <taxon>Agaricomycetes</taxon>
        <taxon>Cantharellales</taxon>
        <taxon>Ceratobasidiaceae</taxon>
        <taxon>Rhizoctonia</taxon>
    </lineage>
</organism>
<evidence type="ECO:0000313" key="1">
    <source>
        <dbReference type="EMBL" id="CAE6415387.1"/>
    </source>
</evidence>